<evidence type="ECO:0000256" key="1">
    <source>
        <dbReference type="SAM" id="MobiDB-lite"/>
    </source>
</evidence>
<protein>
    <submittedName>
        <fullName evidence="2">Uncharacterized protein</fullName>
    </submittedName>
</protein>
<feature type="region of interest" description="Disordered" evidence="1">
    <location>
        <begin position="57"/>
        <end position="98"/>
    </location>
</feature>
<dbReference type="EMBL" id="VSSQ01081229">
    <property type="protein sequence ID" value="MPN30193.1"/>
    <property type="molecule type" value="Genomic_DNA"/>
</dbReference>
<proteinExistence type="predicted"/>
<reference evidence="2" key="1">
    <citation type="submission" date="2019-08" db="EMBL/GenBank/DDBJ databases">
        <authorList>
            <person name="Kucharzyk K."/>
            <person name="Murdoch R.W."/>
            <person name="Higgins S."/>
            <person name="Loffler F."/>
        </authorList>
    </citation>
    <scope>NUCLEOTIDE SEQUENCE</scope>
</reference>
<organism evidence="2">
    <name type="scientific">bioreactor metagenome</name>
    <dbReference type="NCBI Taxonomy" id="1076179"/>
    <lineage>
        <taxon>unclassified sequences</taxon>
        <taxon>metagenomes</taxon>
        <taxon>ecological metagenomes</taxon>
    </lineage>
</organism>
<name>A0A645H2X6_9ZZZZ</name>
<accession>A0A645H2X6</accession>
<dbReference type="AlphaFoldDB" id="A0A645H2X6"/>
<sequence>MVQHRGNSKVAQHRHKALHGKGRGGQRRKAQRAGGKPYQPQYQHVARRVVGKEPPGVKVFQPAVGQQPGPGRKGVGVVNIPVGHGHQYHPHQKCAQQQ</sequence>
<feature type="compositionally biased region" description="Basic residues" evidence="1">
    <location>
        <begin position="11"/>
        <end position="31"/>
    </location>
</feature>
<feature type="region of interest" description="Disordered" evidence="1">
    <location>
        <begin position="1"/>
        <end position="43"/>
    </location>
</feature>
<gene>
    <name evidence="2" type="ORF">SDC9_177656</name>
</gene>
<comment type="caution">
    <text evidence="2">The sequence shown here is derived from an EMBL/GenBank/DDBJ whole genome shotgun (WGS) entry which is preliminary data.</text>
</comment>
<evidence type="ECO:0000313" key="2">
    <source>
        <dbReference type="EMBL" id="MPN30193.1"/>
    </source>
</evidence>